<dbReference type="RefSeq" id="WP_135326908.1">
    <property type="nucleotide sequence ID" value="NZ_SRJC01000001.1"/>
</dbReference>
<feature type="domain" description="Tetratrico peptide repeat group 5" evidence="1">
    <location>
        <begin position="43"/>
        <end position="157"/>
    </location>
</feature>
<dbReference type="Proteomes" id="UP000297982">
    <property type="component" value="Unassembled WGS sequence"/>
</dbReference>
<evidence type="ECO:0000259" key="1">
    <source>
        <dbReference type="Pfam" id="PF12688"/>
    </source>
</evidence>
<evidence type="ECO:0000313" key="3">
    <source>
        <dbReference type="Proteomes" id="UP000297982"/>
    </source>
</evidence>
<accession>A0A4Z0H267</accession>
<organism evidence="2 3">
    <name type="scientific">Halobacillus salinus</name>
    <dbReference type="NCBI Taxonomy" id="192814"/>
    <lineage>
        <taxon>Bacteria</taxon>
        <taxon>Bacillati</taxon>
        <taxon>Bacillota</taxon>
        <taxon>Bacilli</taxon>
        <taxon>Bacillales</taxon>
        <taxon>Bacillaceae</taxon>
        <taxon>Halobacillus</taxon>
    </lineage>
</organism>
<dbReference type="STRING" id="192814.GCA_900166575_01507"/>
<evidence type="ECO:0000313" key="2">
    <source>
        <dbReference type="EMBL" id="TGB04452.1"/>
    </source>
</evidence>
<dbReference type="InterPro" id="IPR041656">
    <property type="entry name" value="TPR_5"/>
</dbReference>
<dbReference type="Pfam" id="PF12688">
    <property type="entry name" value="TPR_5"/>
    <property type="match status" value="1"/>
</dbReference>
<protein>
    <submittedName>
        <fullName evidence="2">Tetratricopeptide repeat protein</fullName>
    </submittedName>
</protein>
<comment type="caution">
    <text evidence="2">The sequence shown here is derived from an EMBL/GenBank/DDBJ whole genome shotgun (WGS) entry which is preliminary data.</text>
</comment>
<dbReference type="Gene3D" id="1.25.40.10">
    <property type="entry name" value="Tetratricopeptide repeat domain"/>
    <property type="match status" value="1"/>
</dbReference>
<dbReference type="InterPro" id="IPR011990">
    <property type="entry name" value="TPR-like_helical_dom_sf"/>
</dbReference>
<dbReference type="SUPFAM" id="SSF48452">
    <property type="entry name" value="TPR-like"/>
    <property type="match status" value="1"/>
</dbReference>
<gene>
    <name evidence="2" type="ORF">E4663_05515</name>
</gene>
<reference evidence="2 3" key="1">
    <citation type="journal article" date="2003" name="Int. J. Syst. Evol. Microbiol.">
        <title>Halobacillus salinus sp. nov., isolated from a salt lake on the coast of the East Sea in Korea.</title>
        <authorList>
            <person name="Yoon J.H."/>
            <person name="Kang K.H."/>
            <person name="Park Y.H."/>
        </authorList>
    </citation>
    <scope>NUCLEOTIDE SEQUENCE [LARGE SCALE GENOMIC DNA]</scope>
    <source>
        <strain evidence="2 3">HSL-3</strain>
    </source>
</reference>
<dbReference type="EMBL" id="SRJC01000001">
    <property type="protein sequence ID" value="TGB04452.1"/>
    <property type="molecule type" value="Genomic_DNA"/>
</dbReference>
<name>A0A4Z0H267_9BACI</name>
<dbReference type="AlphaFoldDB" id="A0A4Z0H267"/>
<keyword evidence="3" id="KW-1185">Reference proteome</keyword>
<proteinExistence type="predicted"/>
<sequence>MIEIKDIEELKRAGKYHKLIEKLKEALFHQTEREKGDLYHHLAQCHDALGYEEEAVRYYRQALDCGVREELKKDTYVCLASSYHVLGLHERALDTANKGLREFPTYSPLSIFKSLILFSNKKEGDALKTVLQDLLSTTSDPDVKKYERALLYYSNQLT</sequence>